<sequence>MEAGPDREEARQRARKLGRGERWAAGSAGLQRTLGLRRIGPNGLDSTAVPTSGRRGDGARGRGRLQRAPPGLRRARDGRHEARAGPDFEFFLRFFEFFRRGVFELNRLKSGEIERRKWRGFVRGSVVDRLRRKTKSERARLGVDFTRDPPVLEQGPQGFVRDRVEERGKAARERAGEVSGGVSGECVSGGRRLRWVGSRGVSKMTEGLQ</sequence>
<name>A0A218WNM1_PUNGR</name>
<evidence type="ECO:0000313" key="2">
    <source>
        <dbReference type="EMBL" id="OWM73960.1"/>
    </source>
</evidence>
<reference evidence="3" key="1">
    <citation type="journal article" date="2017" name="Plant J.">
        <title>The pomegranate (Punica granatum L.) genome and the genomics of punicalagin biosynthesis.</title>
        <authorList>
            <person name="Qin G."/>
            <person name="Xu C."/>
            <person name="Ming R."/>
            <person name="Tang H."/>
            <person name="Guyot R."/>
            <person name="Kramer E.M."/>
            <person name="Hu Y."/>
            <person name="Yi X."/>
            <person name="Qi Y."/>
            <person name="Xu X."/>
            <person name="Gao Z."/>
            <person name="Pan H."/>
            <person name="Jian J."/>
            <person name="Tian Y."/>
            <person name="Yue Z."/>
            <person name="Xu Y."/>
        </authorList>
    </citation>
    <scope>NUCLEOTIDE SEQUENCE [LARGE SCALE GENOMIC DNA]</scope>
    <source>
        <strain evidence="3">cv. Dabenzi</strain>
    </source>
</reference>
<organism evidence="2 3">
    <name type="scientific">Punica granatum</name>
    <name type="common">Pomegranate</name>
    <dbReference type="NCBI Taxonomy" id="22663"/>
    <lineage>
        <taxon>Eukaryota</taxon>
        <taxon>Viridiplantae</taxon>
        <taxon>Streptophyta</taxon>
        <taxon>Embryophyta</taxon>
        <taxon>Tracheophyta</taxon>
        <taxon>Spermatophyta</taxon>
        <taxon>Magnoliopsida</taxon>
        <taxon>eudicotyledons</taxon>
        <taxon>Gunneridae</taxon>
        <taxon>Pentapetalae</taxon>
        <taxon>rosids</taxon>
        <taxon>malvids</taxon>
        <taxon>Myrtales</taxon>
        <taxon>Lythraceae</taxon>
        <taxon>Punica</taxon>
    </lineage>
</organism>
<protein>
    <submittedName>
        <fullName evidence="2">Uncharacterized protein</fullName>
    </submittedName>
</protein>
<evidence type="ECO:0000313" key="3">
    <source>
        <dbReference type="Proteomes" id="UP000197138"/>
    </source>
</evidence>
<dbReference type="AlphaFoldDB" id="A0A218WNM1"/>
<dbReference type="Proteomes" id="UP000197138">
    <property type="component" value="Unassembled WGS sequence"/>
</dbReference>
<feature type="region of interest" description="Disordered" evidence="1">
    <location>
        <begin position="1"/>
        <end position="80"/>
    </location>
</feature>
<proteinExistence type="predicted"/>
<comment type="caution">
    <text evidence="2">The sequence shown here is derived from an EMBL/GenBank/DDBJ whole genome shotgun (WGS) entry which is preliminary data.</text>
</comment>
<dbReference type="EMBL" id="MTKT01003937">
    <property type="protein sequence ID" value="OWM73960.1"/>
    <property type="molecule type" value="Genomic_DNA"/>
</dbReference>
<gene>
    <name evidence="2" type="ORF">CDL15_Pgr022231</name>
</gene>
<feature type="compositionally biased region" description="Basic and acidic residues" evidence="1">
    <location>
        <begin position="1"/>
        <end position="22"/>
    </location>
</feature>
<evidence type="ECO:0000256" key="1">
    <source>
        <dbReference type="SAM" id="MobiDB-lite"/>
    </source>
</evidence>
<accession>A0A218WNM1</accession>